<organism evidence="3 4">
    <name type="scientific">Solanum tuberosum</name>
    <name type="common">Potato</name>
    <dbReference type="NCBI Taxonomy" id="4113"/>
    <lineage>
        <taxon>Eukaryota</taxon>
        <taxon>Viridiplantae</taxon>
        <taxon>Streptophyta</taxon>
        <taxon>Embryophyta</taxon>
        <taxon>Tracheophyta</taxon>
        <taxon>Spermatophyta</taxon>
        <taxon>Magnoliopsida</taxon>
        <taxon>eudicotyledons</taxon>
        <taxon>Gunneridae</taxon>
        <taxon>Pentapetalae</taxon>
        <taxon>asterids</taxon>
        <taxon>lamiids</taxon>
        <taxon>Solanales</taxon>
        <taxon>Solanaceae</taxon>
        <taxon>Solanoideae</taxon>
        <taxon>Solaneae</taxon>
        <taxon>Solanum</taxon>
    </lineage>
</organism>
<feature type="domain" description="Reverse transcriptase Ty1/copia-type" evidence="2">
    <location>
        <begin position="132"/>
        <end position="195"/>
    </location>
</feature>
<dbReference type="EMBL" id="JAIVGD010000018">
    <property type="protein sequence ID" value="KAH0754437.1"/>
    <property type="molecule type" value="Genomic_DNA"/>
</dbReference>
<dbReference type="Pfam" id="PF07727">
    <property type="entry name" value="RVT_2"/>
    <property type="match status" value="1"/>
</dbReference>
<keyword evidence="4" id="KW-1185">Reference proteome</keyword>
<protein>
    <recommendedName>
        <fullName evidence="2">Reverse transcriptase Ty1/copia-type domain-containing protein</fullName>
    </recommendedName>
</protein>
<dbReference type="SUPFAM" id="SSF56672">
    <property type="entry name" value="DNA/RNA polymerases"/>
    <property type="match status" value="1"/>
</dbReference>
<dbReference type="InterPro" id="IPR043502">
    <property type="entry name" value="DNA/RNA_pol_sf"/>
</dbReference>
<feature type="signal peptide" evidence="1">
    <location>
        <begin position="1"/>
        <end position="21"/>
    </location>
</feature>
<gene>
    <name evidence="3" type="ORF">KY290_024707</name>
</gene>
<accession>A0ABQ7URG1</accession>
<dbReference type="Proteomes" id="UP000826656">
    <property type="component" value="Unassembled WGS sequence"/>
</dbReference>
<keyword evidence="1" id="KW-0732">Signal</keyword>
<evidence type="ECO:0000259" key="2">
    <source>
        <dbReference type="Pfam" id="PF07727"/>
    </source>
</evidence>
<sequence>MRVPWAQAIHFLLFLLPLLLCSNVNPLSLHIIHPSDSSPIVVDSKHHLCHNLPLILLHNQRICPKLLRPHLLLHRLLLQPSQQPDHNIIFSAPSNYLVQLPDHVTPYTFKQALKHPVWRLAMKDGFDALIRNQTWELVPQDSNKNVVDCKWIYRIKKKVDCSVDRYKVRLVAKGFTQRPGLDYHCTSSPVVKPTTIHSHSDPSLFVCHSSNGVVYLWVYVDDIILTGNNSSVVHQVISSLASHISLKDLGPSSSRWQRSSALTSKVCFRPSPRSSDARLQWCFHSYEFFSKFLQNNGTPSHDATEYRKVIGKLQYLSFSRSDVSYSMNKLFQFMHAPSEAHWKAVKRLLRYLKSTATYGLRISLSTSLNLSPYSS</sequence>
<proteinExistence type="predicted"/>
<evidence type="ECO:0000313" key="3">
    <source>
        <dbReference type="EMBL" id="KAH0754437.1"/>
    </source>
</evidence>
<dbReference type="PANTHER" id="PTHR11439">
    <property type="entry name" value="GAG-POL-RELATED RETROTRANSPOSON"/>
    <property type="match status" value="1"/>
</dbReference>
<comment type="caution">
    <text evidence="3">The sequence shown here is derived from an EMBL/GenBank/DDBJ whole genome shotgun (WGS) entry which is preliminary data.</text>
</comment>
<name>A0ABQ7URG1_SOLTU</name>
<reference evidence="3 4" key="1">
    <citation type="journal article" date="2021" name="bioRxiv">
        <title>Chromosome-scale and haplotype-resolved genome assembly of a tetraploid potato cultivar.</title>
        <authorList>
            <person name="Sun H."/>
            <person name="Jiao W.-B."/>
            <person name="Krause K."/>
            <person name="Campoy J.A."/>
            <person name="Goel M."/>
            <person name="Folz-Donahue K."/>
            <person name="Kukat C."/>
            <person name="Huettel B."/>
            <person name="Schneeberger K."/>
        </authorList>
    </citation>
    <scope>NUCLEOTIDE SEQUENCE [LARGE SCALE GENOMIC DNA]</scope>
    <source>
        <strain evidence="3">SolTubOtavaFocal</strain>
        <tissue evidence="3">Leaves</tissue>
    </source>
</reference>
<evidence type="ECO:0000313" key="4">
    <source>
        <dbReference type="Proteomes" id="UP000826656"/>
    </source>
</evidence>
<dbReference type="PANTHER" id="PTHR11439:SF455">
    <property type="entry name" value="RLK (RECEPTOR-LIKE PROTEIN KINASE) 8, PUTATIVE-RELATED"/>
    <property type="match status" value="1"/>
</dbReference>
<feature type="chain" id="PRO_5047245605" description="Reverse transcriptase Ty1/copia-type domain-containing protein" evidence="1">
    <location>
        <begin position="22"/>
        <end position="375"/>
    </location>
</feature>
<evidence type="ECO:0000256" key="1">
    <source>
        <dbReference type="SAM" id="SignalP"/>
    </source>
</evidence>
<dbReference type="InterPro" id="IPR013103">
    <property type="entry name" value="RVT_2"/>
</dbReference>